<dbReference type="HOGENOM" id="CLU_086710_3_0_1"/>
<sequence>NRWILVEFLPSGGRLLPELESNNEPDTTNIRDAIRESVIQNFGESGWGSVGDSLYVKYYSPTTKICIIRVARDHHRIAWAAITLITELRNQACIPHVIHVSGTLKKVQLAAIQYNRVLVAKLKARSNEERQKQLTDYLEKSDKDINTIDGS</sequence>
<reference evidence="5 6" key="1">
    <citation type="submission" date="2014-04" db="EMBL/GenBank/DDBJ databases">
        <authorList>
            <consortium name="DOE Joint Genome Institute"/>
            <person name="Kuo A."/>
            <person name="Girlanda M."/>
            <person name="Perotto S."/>
            <person name="Kohler A."/>
            <person name="Nagy L.G."/>
            <person name="Floudas D."/>
            <person name="Copeland A."/>
            <person name="Barry K.W."/>
            <person name="Cichocki N."/>
            <person name="Veneault-Fourrey C."/>
            <person name="LaButti K."/>
            <person name="Lindquist E.A."/>
            <person name="Lipzen A."/>
            <person name="Lundell T."/>
            <person name="Morin E."/>
            <person name="Murat C."/>
            <person name="Sun H."/>
            <person name="Tunlid A."/>
            <person name="Henrissat B."/>
            <person name="Grigoriev I.V."/>
            <person name="Hibbett D.S."/>
            <person name="Martin F."/>
            <person name="Nordberg H.P."/>
            <person name="Cantor M.N."/>
            <person name="Hua S.X."/>
        </authorList>
    </citation>
    <scope>NUCLEOTIDE SEQUENCE [LARGE SCALE GENOMIC DNA]</scope>
    <source>
        <strain evidence="5 6">MUT 4182</strain>
    </source>
</reference>
<dbReference type="GO" id="GO:0000172">
    <property type="term" value="C:ribonuclease MRP complex"/>
    <property type="evidence" value="ECO:0007669"/>
    <property type="project" value="TreeGrafter"/>
</dbReference>
<dbReference type="InterPro" id="IPR016819">
    <property type="entry name" value="RNase_P/MRP_POP5"/>
</dbReference>
<dbReference type="Proteomes" id="UP000054248">
    <property type="component" value="Unassembled WGS sequence"/>
</dbReference>
<reference evidence="6" key="2">
    <citation type="submission" date="2015-01" db="EMBL/GenBank/DDBJ databases">
        <title>Evolutionary Origins and Diversification of the Mycorrhizal Mutualists.</title>
        <authorList>
            <consortium name="DOE Joint Genome Institute"/>
            <consortium name="Mycorrhizal Genomics Consortium"/>
            <person name="Kohler A."/>
            <person name="Kuo A."/>
            <person name="Nagy L.G."/>
            <person name="Floudas D."/>
            <person name="Copeland A."/>
            <person name="Barry K.W."/>
            <person name="Cichocki N."/>
            <person name="Veneault-Fourrey C."/>
            <person name="LaButti K."/>
            <person name="Lindquist E.A."/>
            <person name="Lipzen A."/>
            <person name="Lundell T."/>
            <person name="Morin E."/>
            <person name="Murat C."/>
            <person name="Riley R."/>
            <person name="Ohm R."/>
            <person name="Sun H."/>
            <person name="Tunlid A."/>
            <person name="Henrissat B."/>
            <person name="Grigoriev I.V."/>
            <person name="Hibbett D.S."/>
            <person name="Martin F."/>
        </authorList>
    </citation>
    <scope>NUCLEOTIDE SEQUENCE [LARGE SCALE GENOMIC DNA]</scope>
    <source>
        <strain evidence="6">MUT 4182</strain>
    </source>
</reference>
<evidence type="ECO:0000313" key="5">
    <source>
        <dbReference type="EMBL" id="KIO34696.1"/>
    </source>
</evidence>
<dbReference type="GO" id="GO:0001682">
    <property type="term" value="P:tRNA 5'-leader removal"/>
    <property type="evidence" value="ECO:0007669"/>
    <property type="project" value="InterPro"/>
</dbReference>
<proteinExistence type="inferred from homology"/>
<evidence type="ECO:0000256" key="2">
    <source>
        <dbReference type="ARBA" id="ARBA00010800"/>
    </source>
</evidence>
<dbReference type="SUPFAM" id="SSF160350">
    <property type="entry name" value="Rnp2-like"/>
    <property type="match status" value="1"/>
</dbReference>
<dbReference type="GO" id="GO:0030681">
    <property type="term" value="C:multimeric ribonuclease P complex"/>
    <property type="evidence" value="ECO:0007669"/>
    <property type="project" value="TreeGrafter"/>
</dbReference>
<dbReference type="OrthoDB" id="24745at2759"/>
<evidence type="ECO:0000256" key="3">
    <source>
        <dbReference type="ARBA" id="ARBA00022694"/>
    </source>
</evidence>
<organism evidence="5 6">
    <name type="scientific">Tulasnella calospora MUT 4182</name>
    <dbReference type="NCBI Taxonomy" id="1051891"/>
    <lineage>
        <taxon>Eukaryota</taxon>
        <taxon>Fungi</taxon>
        <taxon>Dikarya</taxon>
        <taxon>Basidiomycota</taxon>
        <taxon>Agaricomycotina</taxon>
        <taxon>Agaricomycetes</taxon>
        <taxon>Cantharellales</taxon>
        <taxon>Tulasnellaceae</taxon>
        <taxon>Tulasnella</taxon>
    </lineage>
</organism>
<keyword evidence="3" id="KW-0819">tRNA processing</keyword>
<dbReference type="PIRSF" id="PIRSF023803">
    <property type="entry name" value="Ribonuclease_P_prd"/>
    <property type="match status" value="1"/>
</dbReference>
<evidence type="ECO:0000313" key="6">
    <source>
        <dbReference type="Proteomes" id="UP000054248"/>
    </source>
</evidence>
<dbReference type="STRING" id="1051891.A0A0C3QXA9"/>
<dbReference type="GO" id="GO:0033204">
    <property type="term" value="F:ribonuclease P RNA binding"/>
    <property type="evidence" value="ECO:0007669"/>
    <property type="project" value="InterPro"/>
</dbReference>
<dbReference type="Gene3D" id="3.30.70.3250">
    <property type="entry name" value="Ribonuclease P, Pop5 subunit"/>
    <property type="match status" value="1"/>
</dbReference>
<dbReference type="AlphaFoldDB" id="A0A0C3QXA9"/>
<accession>A0A0C3QXA9</accession>
<dbReference type="InterPro" id="IPR002759">
    <property type="entry name" value="Pop5/Rpp14/Rnp2-like"/>
</dbReference>
<gene>
    <name evidence="5" type="ORF">M407DRAFT_240514</name>
</gene>
<evidence type="ECO:0000256" key="4">
    <source>
        <dbReference type="ARBA" id="ARBA00023242"/>
    </source>
</evidence>
<dbReference type="Pfam" id="PF01900">
    <property type="entry name" value="RNase_P_Rpp14"/>
    <property type="match status" value="1"/>
</dbReference>
<comment type="subcellular location">
    <subcellularLocation>
        <location evidence="1">Nucleus</location>
    </subcellularLocation>
</comment>
<name>A0A0C3QXA9_9AGAM</name>
<dbReference type="EMBL" id="KN822942">
    <property type="protein sequence ID" value="KIO34696.1"/>
    <property type="molecule type" value="Genomic_DNA"/>
</dbReference>
<protein>
    <submittedName>
        <fullName evidence="5">Uncharacterized protein</fullName>
    </submittedName>
</protein>
<comment type="similarity">
    <text evidence="2">Belongs to the eukaryotic/archaeal RNase P protein component 2 family.</text>
</comment>
<keyword evidence="4" id="KW-0539">Nucleus</keyword>
<feature type="non-terminal residue" evidence="5">
    <location>
        <position position="1"/>
    </location>
</feature>
<dbReference type="PANTHER" id="PTHR15441">
    <property type="entry name" value="RIBONUCLEASE P PROTEIN SUBUNIT P14"/>
    <property type="match status" value="1"/>
</dbReference>
<keyword evidence="6" id="KW-1185">Reference proteome</keyword>
<dbReference type="GO" id="GO:0005730">
    <property type="term" value="C:nucleolus"/>
    <property type="evidence" value="ECO:0007669"/>
    <property type="project" value="TreeGrafter"/>
</dbReference>
<dbReference type="InterPro" id="IPR038085">
    <property type="entry name" value="Rnp2-like_sf"/>
</dbReference>
<evidence type="ECO:0000256" key="1">
    <source>
        <dbReference type="ARBA" id="ARBA00004123"/>
    </source>
</evidence>
<dbReference type="PANTHER" id="PTHR15441:SF2">
    <property type="entry name" value="RIBONUCLEASE P_MRP PROTEIN SUBUNIT POP5"/>
    <property type="match status" value="1"/>
</dbReference>